<evidence type="ECO:0000256" key="1">
    <source>
        <dbReference type="SAM" id="Phobius"/>
    </source>
</evidence>
<keyword evidence="1" id="KW-0812">Transmembrane</keyword>
<name>A0ABU6K1X4_9RHOO</name>
<proteinExistence type="predicted"/>
<reference evidence="2 3" key="1">
    <citation type="submission" date="2024-01" db="EMBL/GenBank/DDBJ databases">
        <title>Uliginosibacterium soil sp. nov.</title>
        <authorList>
            <person name="Lv Y."/>
        </authorList>
    </citation>
    <scope>NUCLEOTIDE SEQUENCE [LARGE SCALE GENOMIC DNA]</scope>
    <source>
        <strain evidence="2 3">H3</strain>
    </source>
</reference>
<feature type="transmembrane region" description="Helical" evidence="1">
    <location>
        <begin position="111"/>
        <end position="129"/>
    </location>
</feature>
<dbReference type="Pfam" id="PF02325">
    <property type="entry name" value="CCB3_YggT"/>
    <property type="match status" value="2"/>
</dbReference>
<feature type="transmembrane region" description="Helical" evidence="1">
    <location>
        <begin position="6"/>
        <end position="27"/>
    </location>
</feature>
<protein>
    <submittedName>
        <fullName evidence="2">YggT family protein</fullName>
    </submittedName>
</protein>
<sequence>MLIQMIVFLLQTVIGFFCMLLLVRTAMRWMRISFVNQIGQFVLVTTNWAVVPMQRVLPSVGRLDLSSLVPAWLLQVVLVLLISAINGFGFNDPVAVLVRALGIGALELLRSALYLLMFVVIIGAAISWVNPRAPMAPVLNMLTRPFLDPIRRIVPPVANVDLSPFVLLVVVQLLLIAIA</sequence>
<evidence type="ECO:0000313" key="3">
    <source>
        <dbReference type="Proteomes" id="UP001331561"/>
    </source>
</evidence>
<dbReference type="RefSeq" id="WP_327598610.1">
    <property type="nucleotide sequence ID" value="NZ_JAYXHS010000001.1"/>
</dbReference>
<keyword evidence="1" id="KW-0472">Membrane</keyword>
<keyword evidence="3" id="KW-1185">Reference proteome</keyword>
<dbReference type="InterPro" id="IPR003425">
    <property type="entry name" value="CCB3/YggT"/>
</dbReference>
<comment type="caution">
    <text evidence="2">The sequence shown here is derived from an EMBL/GenBank/DDBJ whole genome shotgun (WGS) entry which is preliminary data.</text>
</comment>
<feature type="transmembrane region" description="Helical" evidence="1">
    <location>
        <begin position="71"/>
        <end position="90"/>
    </location>
</feature>
<feature type="transmembrane region" description="Helical" evidence="1">
    <location>
        <begin position="34"/>
        <end position="51"/>
    </location>
</feature>
<keyword evidence="1" id="KW-1133">Transmembrane helix</keyword>
<evidence type="ECO:0000313" key="2">
    <source>
        <dbReference type="EMBL" id="MEC5385662.1"/>
    </source>
</evidence>
<dbReference type="EMBL" id="JAYXHS010000001">
    <property type="protein sequence ID" value="MEC5385662.1"/>
    <property type="molecule type" value="Genomic_DNA"/>
</dbReference>
<dbReference type="Proteomes" id="UP001331561">
    <property type="component" value="Unassembled WGS sequence"/>
</dbReference>
<accession>A0ABU6K1X4</accession>
<feature type="transmembrane region" description="Helical" evidence="1">
    <location>
        <begin position="162"/>
        <end position="178"/>
    </location>
</feature>
<organism evidence="2 3">
    <name type="scientific">Uliginosibacterium silvisoli</name>
    <dbReference type="NCBI Taxonomy" id="3114758"/>
    <lineage>
        <taxon>Bacteria</taxon>
        <taxon>Pseudomonadati</taxon>
        <taxon>Pseudomonadota</taxon>
        <taxon>Betaproteobacteria</taxon>
        <taxon>Rhodocyclales</taxon>
        <taxon>Zoogloeaceae</taxon>
        <taxon>Uliginosibacterium</taxon>
    </lineage>
</organism>
<gene>
    <name evidence="2" type="ORF">VVD49_07995</name>
</gene>